<evidence type="ECO:0000313" key="2">
    <source>
        <dbReference type="Proteomes" id="UP001597182"/>
    </source>
</evidence>
<dbReference type="RefSeq" id="WP_013672434.1">
    <property type="nucleotide sequence ID" value="NZ_BAABKS010000080.1"/>
</dbReference>
<sequence>MPENIPLSGRDVAVAPSVRRWRRVVTGLDADGRSTVVSDAPCPHVQVVADAPTFAMTDFWRHEKVPVDNAGTADDGLGGPAEISPPAEGSVLRIVEFPPDEHWDTDGGERRARMFHSTASLDYAIVLRGSIWSVLDADERELTEGDVLVQRGTRHRWSNRSGAPCQVAFVLIGGSAV</sequence>
<dbReference type="InterPro" id="IPR047142">
    <property type="entry name" value="OryJ/VirC-like"/>
</dbReference>
<dbReference type="CDD" id="cd02231">
    <property type="entry name" value="cupin_BLL6423-like"/>
    <property type="match status" value="1"/>
</dbReference>
<gene>
    <name evidence="1" type="ORF">ACFQ34_00620</name>
</gene>
<protein>
    <submittedName>
        <fullName evidence="1">Cupin domain-containing protein</fullName>
    </submittedName>
</protein>
<dbReference type="InterPro" id="IPR014710">
    <property type="entry name" value="RmlC-like_jellyroll"/>
</dbReference>
<dbReference type="SUPFAM" id="SSF51182">
    <property type="entry name" value="RmlC-like cupins"/>
    <property type="match status" value="1"/>
</dbReference>
<dbReference type="EMBL" id="JBHTMB010000006">
    <property type="protein sequence ID" value="MFD1231777.1"/>
    <property type="molecule type" value="Genomic_DNA"/>
</dbReference>
<dbReference type="PANTHER" id="PTHR36156:SF2">
    <property type="entry name" value="CUPIN TYPE-2 DOMAIN-CONTAINING PROTEIN"/>
    <property type="match status" value="1"/>
</dbReference>
<evidence type="ECO:0000313" key="1">
    <source>
        <dbReference type="EMBL" id="MFD1231777.1"/>
    </source>
</evidence>
<name>A0ABW3V8Y4_9PSEU</name>
<reference evidence="2" key="1">
    <citation type="journal article" date="2019" name="Int. J. Syst. Evol. Microbiol.">
        <title>The Global Catalogue of Microorganisms (GCM) 10K type strain sequencing project: providing services to taxonomists for standard genome sequencing and annotation.</title>
        <authorList>
            <consortium name="The Broad Institute Genomics Platform"/>
            <consortium name="The Broad Institute Genome Sequencing Center for Infectious Disease"/>
            <person name="Wu L."/>
            <person name="Ma J."/>
        </authorList>
    </citation>
    <scope>NUCLEOTIDE SEQUENCE [LARGE SCALE GENOMIC DNA]</scope>
    <source>
        <strain evidence="2">CCUG 49018</strain>
    </source>
</reference>
<dbReference type="Proteomes" id="UP001597182">
    <property type="component" value="Unassembled WGS sequence"/>
</dbReference>
<proteinExistence type="predicted"/>
<dbReference type="PANTHER" id="PTHR36156">
    <property type="entry name" value="SLR2101 PROTEIN"/>
    <property type="match status" value="1"/>
</dbReference>
<dbReference type="InterPro" id="IPR011051">
    <property type="entry name" value="RmlC_Cupin_sf"/>
</dbReference>
<organism evidence="1 2">
    <name type="scientific">Pseudonocardia benzenivorans</name>
    <dbReference type="NCBI Taxonomy" id="228005"/>
    <lineage>
        <taxon>Bacteria</taxon>
        <taxon>Bacillati</taxon>
        <taxon>Actinomycetota</taxon>
        <taxon>Actinomycetes</taxon>
        <taxon>Pseudonocardiales</taxon>
        <taxon>Pseudonocardiaceae</taxon>
        <taxon>Pseudonocardia</taxon>
    </lineage>
</organism>
<dbReference type="Gene3D" id="2.60.120.10">
    <property type="entry name" value="Jelly Rolls"/>
    <property type="match status" value="1"/>
</dbReference>
<comment type="caution">
    <text evidence="1">The sequence shown here is derived from an EMBL/GenBank/DDBJ whole genome shotgun (WGS) entry which is preliminary data.</text>
</comment>
<accession>A0ABW3V8Y4</accession>
<keyword evidence="2" id="KW-1185">Reference proteome</keyword>